<dbReference type="GO" id="GO:0046872">
    <property type="term" value="F:metal ion binding"/>
    <property type="evidence" value="ECO:0007669"/>
    <property type="project" value="InterPro"/>
</dbReference>
<gene>
    <name evidence="4" type="ORF">EDWATA_00135</name>
</gene>
<dbReference type="FunFam" id="3.40.50.1970:FF:000008">
    <property type="entry name" value="Alcohol dehydrogenase YqhD"/>
    <property type="match status" value="1"/>
</dbReference>
<feature type="domain" description="Fe-containing alcohol dehydrogenase-like C-terminal" evidence="3">
    <location>
        <begin position="203"/>
        <end position="398"/>
    </location>
</feature>
<dbReference type="HOGENOM" id="CLU_007207_0_4_6"/>
<proteinExistence type="predicted"/>
<evidence type="ECO:0000313" key="5">
    <source>
        <dbReference type="Proteomes" id="UP000003692"/>
    </source>
</evidence>
<dbReference type="Gene3D" id="1.20.1090.10">
    <property type="entry name" value="Dehydroquinate synthase-like - alpha domain"/>
    <property type="match status" value="1"/>
</dbReference>
<dbReference type="Pfam" id="PF00465">
    <property type="entry name" value="Fe-ADH"/>
    <property type="match status" value="1"/>
</dbReference>
<dbReference type="InterPro" id="IPR056798">
    <property type="entry name" value="ADH_Fe_C"/>
</dbReference>
<comment type="caution">
    <text evidence="4">The sequence shown here is derived from an EMBL/GenBank/DDBJ whole genome shotgun (WGS) entry which is preliminary data.</text>
</comment>
<evidence type="ECO:0000259" key="2">
    <source>
        <dbReference type="Pfam" id="PF00465"/>
    </source>
</evidence>
<dbReference type="PROSITE" id="PS00913">
    <property type="entry name" value="ADH_IRON_1"/>
    <property type="match status" value="1"/>
</dbReference>
<dbReference type="FunFam" id="1.20.1090.10:FF:000005">
    <property type="entry name" value="Alcohol dehydrogenase YqhD"/>
    <property type="match status" value="1"/>
</dbReference>
<dbReference type="Pfam" id="PF25137">
    <property type="entry name" value="ADH_Fe_C"/>
    <property type="match status" value="1"/>
</dbReference>
<dbReference type="CDD" id="cd08187">
    <property type="entry name" value="BDH"/>
    <property type="match status" value="1"/>
</dbReference>
<name>D4F0B2_EDWTA</name>
<dbReference type="NCBIfam" id="NF011717">
    <property type="entry name" value="PRK15138.1"/>
    <property type="match status" value="1"/>
</dbReference>
<dbReference type="InterPro" id="IPR044731">
    <property type="entry name" value="BDH-like"/>
</dbReference>
<dbReference type="GO" id="GO:1990362">
    <property type="term" value="F:butanol dehydrogenase (NAD+) activity"/>
    <property type="evidence" value="ECO:0007669"/>
    <property type="project" value="InterPro"/>
</dbReference>
<dbReference type="GO" id="GO:1990002">
    <property type="term" value="F:methylglyoxal reductase (NADPH) (acetol producing) activity"/>
    <property type="evidence" value="ECO:0007669"/>
    <property type="project" value="TreeGrafter"/>
</dbReference>
<reference evidence="4 5" key="1">
    <citation type="submission" date="2010-02" db="EMBL/GenBank/DDBJ databases">
        <authorList>
            <person name="Weinstock G."/>
            <person name="Sodergren E."/>
            <person name="Clifton S."/>
            <person name="Fulton L."/>
            <person name="Fulton B."/>
            <person name="Courtney L."/>
            <person name="Fronick C."/>
            <person name="Harrison M."/>
            <person name="Strong C."/>
            <person name="Farmer C."/>
            <person name="Delahaunty K."/>
            <person name="Markovic C."/>
            <person name="Hall O."/>
            <person name="Minx P."/>
            <person name="Tomlinson C."/>
            <person name="Mitreva M."/>
            <person name="Nelson J."/>
            <person name="Hou S."/>
            <person name="Wollam A."/>
            <person name="Pepin K.H."/>
            <person name="Johnson M."/>
            <person name="Bhonagiri V."/>
            <person name="Zhang X."/>
            <person name="Suruliraj S."/>
            <person name="Warren W."/>
            <person name="Chinwalla A."/>
            <person name="Mardis E.R."/>
            <person name="Wilson R.K."/>
        </authorList>
    </citation>
    <scope>NUCLEOTIDE SEQUENCE [LARGE SCALE GENOMIC DNA]</scope>
    <source>
        <strain evidence="4 5">ATCC 23685</strain>
    </source>
</reference>
<dbReference type="InterPro" id="IPR018211">
    <property type="entry name" value="ADH_Fe_CS"/>
</dbReference>
<dbReference type="GO" id="GO:0008106">
    <property type="term" value="F:alcohol dehydrogenase (NADP+) activity"/>
    <property type="evidence" value="ECO:0007669"/>
    <property type="project" value="TreeGrafter"/>
</dbReference>
<protein>
    <submittedName>
        <fullName evidence="4">Alcohol dehydrogenase, iron-dependent</fullName>
        <ecNumber evidence="4">1.1.1.1</ecNumber>
    </submittedName>
</protein>
<dbReference type="GO" id="GO:0005829">
    <property type="term" value="C:cytosol"/>
    <property type="evidence" value="ECO:0007669"/>
    <property type="project" value="TreeGrafter"/>
</dbReference>
<evidence type="ECO:0000256" key="1">
    <source>
        <dbReference type="ARBA" id="ARBA00023002"/>
    </source>
</evidence>
<dbReference type="PANTHER" id="PTHR43633">
    <property type="entry name" value="ALCOHOL DEHYDROGENASE YQHD"/>
    <property type="match status" value="1"/>
</dbReference>
<dbReference type="PROSITE" id="PS00060">
    <property type="entry name" value="ADH_IRON_2"/>
    <property type="match status" value="1"/>
</dbReference>
<evidence type="ECO:0000259" key="3">
    <source>
        <dbReference type="Pfam" id="PF25137"/>
    </source>
</evidence>
<dbReference type="EC" id="1.1.1.1" evidence="4"/>
<feature type="domain" description="Alcohol dehydrogenase iron-type/glycerol dehydrogenase GldA" evidence="2">
    <location>
        <begin position="25"/>
        <end position="191"/>
    </location>
</feature>
<keyword evidence="1 4" id="KW-0560">Oxidoreductase</keyword>
<organism evidence="4 5">
    <name type="scientific">Edwardsiella tarda ATCC 23685</name>
    <dbReference type="NCBI Taxonomy" id="500638"/>
    <lineage>
        <taxon>Bacteria</taxon>
        <taxon>Pseudomonadati</taxon>
        <taxon>Pseudomonadota</taxon>
        <taxon>Gammaproteobacteria</taxon>
        <taxon>Enterobacterales</taxon>
        <taxon>Hafniaceae</taxon>
        <taxon>Edwardsiella</taxon>
    </lineage>
</organism>
<accession>D4F0B2</accession>
<dbReference type="InterPro" id="IPR001670">
    <property type="entry name" value="ADH_Fe/GldA"/>
</dbReference>
<dbReference type="AlphaFoldDB" id="D4F0B2"/>
<dbReference type="PANTHER" id="PTHR43633:SF1">
    <property type="entry name" value="ALCOHOL DEHYDROGENASE YQHD"/>
    <property type="match status" value="1"/>
</dbReference>
<evidence type="ECO:0000313" key="4">
    <source>
        <dbReference type="EMBL" id="EFE24802.1"/>
    </source>
</evidence>
<dbReference type="SUPFAM" id="SSF56796">
    <property type="entry name" value="Dehydroquinate synthase-like"/>
    <property type="match status" value="1"/>
</dbReference>
<dbReference type="Proteomes" id="UP000003692">
    <property type="component" value="Unassembled WGS sequence"/>
</dbReference>
<dbReference type="Gene3D" id="3.40.50.1970">
    <property type="match status" value="1"/>
</dbReference>
<sequence length="401" mass="44228">MPDIFMLFSNTSEGCIMENFVLHTPTKILFGQDQIAKLRDEIPEQARVLITYGGGSIKRNGVLDQVHAALHGRQVFEFGGIEPNPHYETLMQAVEMVHNEKIDYLLAVGGGSVIDGTKFIAAAADYVGDPWHIMETVGSDVSRAIPLGVVLTLPATGSEMNMGAVITRSETGDKLHFMSPHVMPRFAILDPQVTYTLPPRQIANGVVDAFVHIVEQYLTYPVDARVQDRFAEGLLLTLIEEGPRALQDPENYAVRANIMWCATMALNGLIGAGVPQDWSTHMLGHELTAMHGLDHAQTLAIVLPNVLQLQREKKHAKLLQYAERVWNIRSGSDEERIDAAIAATRAFFEQMGVKTRLSDYGLDGSSIPALLDKLQAHQMTALGEHGDITLEQSRQIYLAAR</sequence>
<dbReference type="EMBL" id="ADGK01000009">
    <property type="protein sequence ID" value="EFE24802.1"/>
    <property type="molecule type" value="Genomic_DNA"/>
</dbReference>